<name>A0A9P5ZGZ5_PLEER</name>
<organism evidence="1 2">
    <name type="scientific">Pleurotus eryngii</name>
    <name type="common">Boletus of the steppes</name>
    <dbReference type="NCBI Taxonomy" id="5323"/>
    <lineage>
        <taxon>Eukaryota</taxon>
        <taxon>Fungi</taxon>
        <taxon>Dikarya</taxon>
        <taxon>Basidiomycota</taxon>
        <taxon>Agaricomycotina</taxon>
        <taxon>Agaricomycetes</taxon>
        <taxon>Agaricomycetidae</taxon>
        <taxon>Agaricales</taxon>
        <taxon>Pleurotineae</taxon>
        <taxon>Pleurotaceae</taxon>
        <taxon>Pleurotus</taxon>
    </lineage>
</organism>
<accession>A0A9P5ZGZ5</accession>
<dbReference type="OrthoDB" id="2658103at2759"/>
<comment type="caution">
    <text evidence="1">The sequence shown here is derived from an EMBL/GenBank/DDBJ whole genome shotgun (WGS) entry which is preliminary data.</text>
</comment>
<proteinExistence type="predicted"/>
<feature type="non-terminal residue" evidence="1">
    <location>
        <position position="213"/>
    </location>
</feature>
<reference evidence="1" key="1">
    <citation type="submission" date="2020-11" db="EMBL/GenBank/DDBJ databases">
        <authorList>
            <consortium name="DOE Joint Genome Institute"/>
            <person name="Ahrendt S."/>
            <person name="Riley R."/>
            <person name="Andreopoulos W."/>
            <person name="Labutti K."/>
            <person name="Pangilinan J."/>
            <person name="Ruiz-Duenas F.J."/>
            <person name="Barrasa J.M."/>
            <person name="Sanchez-Garcia M."/>
            <person name="Camarero S."/>
            <person name="Miyauchi S."/>
            <person name="Serrano A."/>
            <person name="Linde D."/>
            <person name="Babiker R."/>
            <person name="Drula E."/>
            <person name="Ayuso-Fernandez I."/>
            <person name="Pacheco R."/>
            <person name="Padilla G."/>
            <person name="Ferreira P."/>
            <person name="Barriuso J."/>
            <person name="Kellner H."/>
            <person name="Castanera R."/>
            <person name="Alfaro M."/>
            <person name="Ramirez L."/>
            <person name="Pisabarro A.G."/>
            <person name="Kuo A."/>
            <person name="Tritt A."/>
            <person name="Lipzen A."/>
            <person name="He G."/>
            <person name="Yan M."/>
            <person name="Ng V."/>
            <person name="Cullen D."/>
            <person name="Martin F."/>
            <person name="Rosso M.-N."/>
            <person name="Henrissat B."/>
            <person name="Hibbett D."/>
            <person name="Martinez A.T."/>
            <person name="Grigoriev I.V."/>
        </authorList>
    </citation>
    <scope>NUCLEOTIDE SEQUENCE</scope>
    <source>
        <strain evidence="1">ATCC 90797</strain>
    </source>
</reference>
<dbReference type="EMBL" id="MU154850">
    <property type="protein sequence ID" value="KAF9486950.1"/>
    <property type="molecule type" value="Genomic_DNA"/>
</dbReference>
<protein>
    <submittedName>
        <fullName evidence="1">Uncharacterized protein</fullName>
    </submittedName>
</protein>
<dbReference type="Proteomes" id="UP000807025">
    <property type="component" value="Unassembled WGS sequence"/>
</dbReference>
<evidence type="ECO:0000313" key="1">
    <source>
        <dbReference type="EMBL" id="KAF9486950.1"/>
    </source>
</evidence>
<evidence type="ECO:0000313" key="2">
    <source>
        <dbReference type="Proteomes" id="UP000807025"/>
    </source>
</evidence>
<feature type="non-terminal residue" evidence="1">
    <location>
        <position position="1"/>
    </location>
</feature>
<dbReference type="AlphaFoldDB" id="A0A9P5ZGZ5"/>
<dbReference type="Gene3D" id="3.60.130.30">
    <property type="match status" value="1"/>
</dbReference>
<gene>
    <name evidence="1" type="ORF">BDN71DRAFT_1350206</name>
</gene>
<keyword evidence="2" id="KW-1185">Reference proteome</keyword>
<sequence length="213" mass="23923">EKQERRGVHHLVQGWIQQGQADKGLYLSKEVVKSSTGHSAVQAYYIATLLLSLHLGVSFEVYLPVEAAYYQKAFKAGTAFPYDDFGPFLGRALLWKMQLELHADKKDVGPSISFATGRFSKGHLIIPELGAKLRYGPGSFVIFWSSRLLHTLGPRWQPTNDPIREAQGITPGRAAHVFFFPLNSMKQLEDKEEFWGVRTGYGRSLKSSYYGAV</sequence>